<feature type="non-terminal residue" evidence="1">
    <location>
        <position position="1"/>
    </location>
</feature>
<dbReference type="Proteomes" id="UP001199644">
    <property type="component" value="Unassembled WGS sequence"/>
</dbReference>
<name>A0AAW5EJC4_CAMJU</name>
<comment type="caution">
    <text evidence="1">The sequence shown here is derived from an EMBL/GenBank/DDBJ whole genome shotgun (WGS) entry which is preliminary data.</text>
</comment>
<dbReference type="RefSeq" id="WP_240381549.1">
    <property type="nucleotide sequence ID" value="NZ_JAJUOL010000246.1"/>
</dbReference>
<protein>
    <submittedName>
        <fullName evidence="1">Uncharacterized protein</fullName>
    </submittedName>
</protein>
<dbReference type="AlphaFoldDB" id="A0AAW5EJC4"/>
<evidence type="ECO:0000313" key="1">
    <source>
        <dbReference type="EMBL" id="MCH3852614.1"/>
    </source>
</evidence>
<sequence>FDVFVFVEAKGVDKLKENMGLSNIAASVLKILNLEIPKEMNEALF</sequence>
<reference evidence="1" key="1">
    <citation type="submission" date="2021-12" db="EMBL/GenBank/DDBJ databases">
        <title>Prevalence of phenicol resistance gene fexA in Campylobacter isolated from poultry supply chain.</title>
        <authorList>
            <person name="Tang B."/>
            <person name="Zheng X."/>
            <person name="Lin J."/>
            <person name="Lin R."/>
            <person name="Yang H."/>
            <person name="Shen Z."/>
            <person name="Xia F."/>
        </authorList>
    </citation>
    <scope>NUCLEOTIDE SEQUENCE</scope>
    <source>
        <strain evidence="1">CJHN2011004</strain>
    </source>
</reference>
<dbReference type="EMBL" id="JAJUOL010000246">
    <property type="protein sequence ID" value="MCH3852614.1"/>
    <property type="molecule type" value="Genomic_DNA"/>
</dbReference>
<organism evidence="1 2">
    <name type="scientific">Campylobacter jejuni</name>
    <dbReference type="NCBI Taxonomy" id="197"/>
    <lineage>
        <taxon>Bacteria</taxon>
        <taxon>Pseudomonadati</taxon>
        <taxon>Campylobacterota</taxon>
        <taxon>Epsilonproteobacteria</taxon>
        <taxon>Campylobacterales</taxon>
        <taxon>Campylobacteraceae</taxon>
        <taxon>Campylobacter</taxon>
    </lineage>
</organism>
<gene>
    <name evidence="1" type="ORF">LZC39_10980</name>
</gene>
<evidence type="ECO:0000313" key="2">
    <source>
        <dbReference type="Proteomes" id="UP001199644"/>
    </source>
</evidence>
<accession>A0AAW5EJC4</accession>
<proteinExistence type="predicted"/>